<evidence type="ECO:0000256" key="1">
    <source>
        <dbReference type="PIRSR" id="PIRSR006615-2"/>
    </source>
</evidence>
<dbReference type="HOGENOM" id="CLU_032916_1_1_1"/>
<dbReference type="OrthoDB" id="10249837at2759"/>
<dbReference type="eggNOG" id="ENOG502QQRM">
    <property type="taxonomic scope" value="Eukaryota"/>
</dbReference>
<dbReference type="PANTHER" id="PTHR34217">
    <property type="entry name" value="METAL-DEPENDENT CARBOXYPEPTIDASE"/>
    <property type="match status" value="1"/>
</dbReference>
<dbReference type="GeneID" id="5006763"/>
<evidence type="ECO:0000313" key="2">
    <source>
        <dbReference type="EMBL" id="ABP00860.1"/>
    </source>
</evidence>
<dbReference type="Proteomes" id="UP000001568">
    <property type="component" value="Chromosome 20"/>
</dbReference>
<dbReference type="SUPFAM" id="SSF55486">
    <property type="entry name" value="Metalloproteases ('zincins'), catalytic domain"/>
    <property type="match status" value="1"/>
</dbReference>
<feature type="active site" description="Proton donor/acceptor" evidence="1">
    <location>
        <position position="277"/>
    </location>
</feature>
<dbReference type="PRINTS" id="PR00998">
    <property type="entry name" value="CRBOXYPTASET"/>
</dbReference>
<organism evidence="2 3">
    <name type="scientific">Ostreococcus lucimarinus (strain CCE9901)</name>
    <dbReference type="NCBI Taxonomy" id="436017"/>
    <lineage>
        <taxon>Eukaryota</taxon>
        <taxon>Viridiplantae</taxon>
        <taxon>Chlorophyta</taxon>
        <taxon>Mamiellophyceae</taxon>
        <taxon>Mamiellales</taxon>
        <taxon>Bathycoccaceae</taxon>
        <taxon>Ostreococcus</taxon>
    </lineage>
</organism>
<evidence type="ECO:0000313" key="3">
    <source>
        <dbReference type="Proteomes" id="UP000001568"/>
    </source>
</evidence>
<proteinExistence type="predicted"/>
<keyword evidence="3" id="KW-1185">Reference proteome</keyword>
<accession>A4SB29</accession>
<dbReference type="Gramene" id="ABP00860">
    <property type="protein sequence ID" value="ABP00860"/>
    <property type="gene ID" value="OSTLU_29467"/>
</dbReference>
<dbReference type="PANTHER" id="PTHR34217:SF1">
    <property type="entry name" value="CARBOXYPEPTIDASE 1"/>
    <property type="match status" value="1"/>
</dbReference>
<dbReference type="CDD" id="cd06460">
    <property type="entry name" value="M32_Taq"/>
    <property type="match status" value="1"/>
</dbReference>
<dbReference type="EMBL" id="CP000600">
    <property type="protein sequence ID" value="ABP00860.1"/>
    <property type="molecule type" value="Genomic_DNA"/>
</dbReference>
<name>A4SB29_OSTLU</name>
<dbReference type="GO" id="GO:0006508">
    <property type="term" value="P:proteolysis"/>
    <property type="evidence" value="ECO:0007669"/>
    <property type="project" value="InterPro"/>
</dbReference>
<sequence length="514" mass="56517">MATREASYDALKRELATLNDLRSLEGLAGWDELVMMPSGDGAANARARAMATLAGVIHDKATSKALGALIEACDGTPRGKDGTLRGKDGANVRRAKESYAKATAIPSEMAKKRAELGSRGYQTWVKARESGEYGAFAPVLEEWVALTKARCELIAPGADAYDVALDDYERGMTSARLREIFTVVREGVVPLIEKVYAKDGPKALRGRANPLSGTFDVDKQAELARDVAVALGFDLTKGRLDVSVHPFTGGCGPDDVRMTTRYKADDLLEGLSGCVHEAGHSAYEQGRSVDYRGQPVSEAHSMGVHESQSLLWERMVALSEPFAHFLLPKLQSTFPGRFDGVTEEALYAGYNVVKKPSVIRVESDEVTYPMHVILRTELEMDLLSGKITVHDLPKLWNAKMKEYLNVDIENDKQGVLQDVHWGSGAIGYFPTYIIGQILACQIFNAAKRSIDDLDGQIKRGEFAQLLAWLRVNVHERGSECDSVDELMMKVTGKPLDAAEFVTYLTEKYTKLYDL</sequence>
<dbReference type="OMA" id="IHWSHGS"/>
<dbReference type="RefSeq" id="XP_001422543.1">
    <property type="nucleotide sequence ID" value="XM_001422506.1"/>
</dbReference>
<dbReference type="Gene3D" id="1.10.1370.30">
    <property type="match status" value="1"/>
</dbReference>
<gene>
    <name evidence="2" type="ORF">OSTLU_29467</name>
</gene>
<dbReference type="GO" id="GO:0004181">
    <property type="term" value="F:metallocarboxypeptidase activity"/>
    <property type="evidence" value="ECO:0007669"/>
    <property type="project" value="InterPro"/>
</dbReference>
<reference evidence="2 3" key="1">
    <citation type="journal article" date="2007" name="Proc. Natl. Acad. Sci. U.S.A.">
        <title>The tiny eukaryote Ostreococcus provides genomic insights into the paradox of plankton speciation.</title>
        <authorList>
            <person name="Palenik B."/>
            <person name="Grimwood J."/>
            <person name="Aerts A."/>
            <person name="Rouze P."/>
            <person name="Salamov A."/>
            <person name="Putnam N."/>
            <person name="Dupont C."/>
            <person name="Jorgensen R."/>
            <person name="Derelle E."/>
            <person name="Rombauts S."/>
            <person name="Zhou K."/>
            <person name="Otillar R."/>
            <person name="Merchant S.S."/>
            <person name="Podell S."/>
            <person name="Gaasterland T."/>
            <person name="Napoli C."/>
            <person name="Gendler K."/>
            <person name="Manuell A."/>
            <person name="Tai V."/>
            <person name="Vallon O."/>
            <person name="Piganeau G."/>
            <person name="Jancek S."/>
            <person name="Heijde M."/>
            <person name="Jabbari K."/>
            <person name="Bowler C."/>
            <person name="Lohr M."/>
            <person name="Robbens S."/>
            <person name="Werner G."/>
            <person name="Dubchak I."/>
            <person name="Pazour G.J."/>
            <person name="Ren Q."/>
            <person name="Paulsen I."/>
            <person name="Delwiche C."/>
            <person name="Schmutz J."/>
            <person name="Rokhsar D."/>
            <person name="Van de Peer Y."/>
            <person name="Moreau H."/>
            <person name="Grigoriev I.V."/>
        </authorList>
    </citation>
    <scope>NUCLEOTIDE SEQUENCE [LARGE SCALE GENOMIC DNA]</scope>
    <source>
        <strain evidence="2 3">CCE9901</strain>
    </source>
</reference>
<dbReference type="PROSITE" id="PS52034">
    <property type="entry name" value="PEPTIDASE_M32"/>
    <property type="match status" value="1"/>
</dbReference>
<dbReference type="AlphaFoldDB" id="A4SB29"/>
<dbReference type="KEGG" id="olu:OSTLU_29467"/>
<protein>
    <recommendedName>
        <fullName evidence="4">Carboxypeptidase</fullName>
    </recommendedName>
</protein>
<dbReference type="InterPro" id="IPR001333">
    <property type="entry name" value="Peptidase_M32_Taq"/>
</dbReference>
<dbReference type="PIRSF" id="PIRSF006615">
    <property type="entry name" value="Zn_crbxpep_Taq"/>
    <property type="match status" value="1"/>
</dbReference>
<evidence type="ECO:0008006" key="4">
    <source>
        <dbReference type="Google" id="ProtNLM"/>
    </source>
</evidence>
<dbReference type="Pfam" id="PF02074">
    <property type="entry name" value="Peptidase_M32"/>
    <property type="match status" value="1"/>
</dbReference>